<name>A0ABV5T0Y7_9MICO</name>
<keyword evidence="2" id="KW-1185">Reference proteome</keyword>
<gene>
    <name evidence="1" type="ORF">ACFFPJ_10730</name>
</gene>
<accession>A0ABV5T0Y7</accession>
<organism evidence="1 2">
    <name type="scientific">Microbacterium terregens</name>
    <dbReference type="NCBI Taxonomy" id="69363"/>
    <lineage>
        <taxon>Bacteria</taxon>
        <taxon>Bacillati</taxon>
        <taxon>Actinomycetota</taxon>
        <taxon>Actinomycetes</taxon>
        <taxon>Micrococcales</taxon>
        <taxon>Microbacteriaceae</taxon>
        <taxon>Microbacterium</taxon>
    </lineage>
</organism>
<dbReference type="Proteomes" id="UP001589611">
    <property type="component" value="Unassembled WGS sequence"/>
</dbReference>
<dbReference type="InterPro" id="IPR008930">
    <property type="entry name" value="Terpenoid_cyclase/PrenylTrfase"/>
</dbReference>
<sequence length="325" mass="36095">MDVTAWLLDSDPTLRWQVQRDFLHAAPEVWQATRARIATEGNGAALLSHQDADGQWAGGAFFPANSSDDEPGQPWTATTWTLTTLREWGLDAGALAGTADKLARNSRWDYDDLPYWGGEVDVCINAMTLANGAWLGVDVAPLAQWFAEHQLADGGWNCEWIEGSTRSSFHSTINALEALLEYEQGPGGTAELRAARKRGEEYLLERRLRYRLSTGEEVGSWATTILYPFRAPFTALKAVDYFTRSARHDGEPLDPRAADTLELVRSRRLPDGTWLQEDEIPGRTWFPPDVPPGEPSKWITFLALRALGESATDLDHARAEGTRVA</sequence>
<dbReference type="EMBL" id="JBHMBE010000003">
    <property type="protein sequence ID" value="MFB9646273.1"/>
    <property type="molecule type" value="Genomic_DNA"/>
</dbReference>
<dbReference type="RefSeq" id="WP_344713061.1">
    <property type="nucleotide sequence ID" value="NZ_BAAAWH010000001.1"/>
</dbReference>
<dbReference type="Gene3D" id="1.50.10.20">
    <property type="match status" value="1"/>
</dbReference>
<evidence type="ECO:0000313" key="2">
    <source>
        <dbReference type="Proteomes" id="UP001589611"/>
    </source>
</evidence>
<protein>
    <submittedName>
        <fullName evidence="1">Squalene cyclase</fullName>
    </submittedName>
</protein>
<comment type="caution">
    <text evidence="1">The sequence shown here is derived from an EMBL/GenBank/DDBJ whole genome shotgun (WGS) entry which is preliminary data.</text>
</comment>
<dbReference type="SUPFAM" id="SSF48239">
    <property type="entry name" value="Terpenoid cyclases/Protein prenyltransferases"/>
    <property type="match status" value="1"/>
</dbReference>
<proteinExistence type="predicted"/>
<evidence type="ECO:0000313" key="1">
    <source>
        <dbReference type="EMBL" id="MFB9646273.1"/>
    </source>
</evidence>
<reference evidence="1 2" key="1">
    <citation type="submission" date="2024-09" db="EMBL/GenBank/DDBJ databases">
        <authorList>
            <person name="Sun Q."/>
            <person name="Mori K."/>
        </authorList>
    </citation>
    <scope>NUCLEOTIDE SEQUENCE [LARGE SCALE GENOMIC DNA]</scope>
    <source>
        <strain evidence="1 2">JCM 1342</strain>
    </source>
</reference>